<comment type="catalytic activity">
    <reaction evidence="6">
        <text>L-threonyl-[protein] + ATP = O-phospho-L-threonyl-[protein] + ADP + H(+)</text>
        <dbReference type="Rhea" id="RHEA:46608"/>
        <dbReference type="Rhea" id="RHEA-COMP:11060"/>
        <dbReference type="Rhea" id="RHEA-COMP:11605"/>
        <dbReference type="ChEBI" id="CHEBI:15378"/>
        <dbReference type="ChEBI" id="CHEBI:30013"/>
        <dbReference type="ChEBI" id="CHEBI:30616"/>
        <dbReference type="ChEBI" id="CHEBI:61977"/>
        <dbReference type="ChEBI" id="CHEBI:456216"/>
        <dbReference type="EC" id="2.7.11.1"/>
    </reaction>
</comment>
<sequence>MSETPPAGGRRSPHRHVHYDPKKLKIIPGAVSSIQTSDTPPEHPNIIRMYGYFYDEKRIYYMLEYAPKGDLCKEMEKFHFNLTRTATYVNQIANALKYCHEFGIIHRDVNPSNLFLGAGGEVKMGDFGCAVHTPGSKLVAVWGTLFYLAPEMTSVDFSHDAKCDVWSLGITAYEMLCRKVPFKKSTEQETLLSIQNDDIDYTLIESTNAVRFLKRVCFINSFSYAEFA</sequence>
<evidence type="ECO:0000313" key="11">
    <source>
        <dbReference type="EMBL" id="VDN97456.1"/>
    </source>
</evidence>
<evidence type="ECO:0000256" key="2">
    <source>
        <dbReference type="ARBA" id="ARBA00022679"/>
    </source>
</evidence>
<keyword evidence="1" id="KW-0723">Serine/threonine-protein kinase</keyword>
<feature type="domain" description="Protein kinase" evidence="10">
    <location>
        <begin position="1"/>
        <end position="228"/>
    </location>
</feature>
<protein>
    <submittedName>
        <fullName evidence="13">Aurora kinase</fullName>
    </submittedName>
</protein>
<dbReference type="PROSITE" id="PS50011">
    <property type="entry name" value="PROTEIN_KINASE_DOM"/>
    <property type="match status" value="1"/>
</dbReference>
<dbReference type="InterPro" id="IPR000719">
    <property type="entry name" value="Prot_kinase_dom"/>
</dbReference>
<dbReference type="OrthoDB" id="377346at2759"/>
<evidence type="ECO:0000256" key="1">
    <source>
        <dbReference type="ARBA" id="ARBA00022527"/>
    </source>
</evidence>
<dbReference type="STRING" id="102285.A0A0R3T3K8"/>
<dbReference type="AlphaFoldDB" id="A0A0R3T3K8"/>
<reference evidence="11 12" key="2">
    <citation type="submission" date="2018-11" db="EMBL/GenBank/DDBJ databases">
        <authorList>
            <consortium name="Pathogen Informatics"/>
        </authorList>
    </citation>
    <scope>NUCLEOTIDE SEQUENCE [LARGE SCALE GENOMIC DNA]</scope>
</reference>
<dbReference type="GO" id="GO:0004674">
    <property type="term" value="F:protein serine/threonine kinase activity"/>
    <property type="evidence" value="ECO:0007669"/>
    <property type="project" value="UniProtKB-KW"/>
</dbReference>
<evidence type="ECO:0000256" key="8">
    <source>
        <dbReference type="PIRSR" id="PIRSR630616-1"/>
    </source>
</evidence>
<dbReference type="SUPFAM" id="SSF56112">
    <property type="entry name" value="Protein kinase-like (PK-like)"/>
    <property type="match status" value="1"/>
</dbReference>
<dbReference type="WBParaSite" id="HNAJ_0000159801-mRNA-1">
    <property type="protein sequence ID" value="HNAJ_0000159801-mRNA-1"/>
    <property type="gene ID" value="HNAJ_0000159801"/>
</dbReference>
<dbReference type="Proteomes" id="UP000278807">
    <property type="component" value="Unassembled WGS sequence"/>
</dbReference>
<name>A0A0R3T3K8_RODNA</name>
<keyword evidence="3 9" id="KW-0547">Nucleotide-binding</keyword>
<keyword evidence="5 9" id="KW-0067">ATP-binding</keyword>
<evidence type="ECO:0000256" key="5">
    <source>
        <dbReference type="ARBA" id="ARBA00022840"/>
    </source>
</evidence>
<dbReference type="GO" id="GO:0005524">
    <property type="term" value="F:ATP binding"/>
    <property type="evidence" value="ECO:0007669"/>
    <property type="project" value="UniProtKB-KW"/>
</dbReference>
<comment type="catalytic activity">
    <reaction evidence="7">
        <text>L-seryl-[protein] + ATP = O-phospho-L-seryl-[protein] + ADP + H(+)</text>
        <dbReference type="Rhea" id="RHEA:17989"/>
        <dbReference type="Rhea" id="RHEA-COMP:9863"/>
        <dbReference type="Rhea" id="RHEA-COMP:11604"/>
        <dbReference type="ChEBI" id="CHEBI:15378"/>
        <dbReference type="ChEBI" id="CHEBI:29999"/>
        <dbReference type="ChEBI" id="CHEBI:30616"/>
        <dbReference type="ChEBI" id="CHEBI:83421"/>
        <dbReference type="ChEBI" id="CHEBI:456216"/>
        <dbReference type="EC" id="2.7.11.1"/>
    </reaction>
</comment>
<keyword evidence="12" id="KW-1185">Reference proteome</keyword>
<proteinExistence type="predicted"/>
<dbReference type="Gene3D" id="1.10.510.10">
    <property type="entry name" value="Transferase(Phosphotransferase) domain 1"/>
    <property type="match status" value="1"/>
</dbReference>
<keyword evidence="2" id="KW-0808">Transferase</keyword>
<evidence type="ECO:0000259" key="10">
    <source>
        <dbReference type="PROSITE" id="PS50011"/>
    </source>
</evidence>
<dbReference type="EMBL" id="UZAE01000643">
    <property type="protein sequence ID" value="VDN97456.1"/>
    <property type="molecule type" value="Genomic_DNA"/>
</dbReference>
<accession>A0A0R3T3K8</accession>
<feature type="active site" description="Proton acceptor" evidence="8">
    <location>
        <position position="108"/>
    </location>
</feature>
<dbReference type="InterPro" id="IPR011009">
    <property type="entry name" value="Kinase-like_dom_sf"/>
</dbReference>
<dbReference type="InterPro" id="IPR030616">
    <property type="entry name" value="Aur-like"/>
</dbReference>
<feature type="binding site" evidence="9">
    <location>
        <begin position="64"/>
        <end position="66"/>
    </location>
    <ligand>
        <name>ATP</name>
        <dbReference type="ChEBI" id="CHEBI:30616"/>
    </ligand>
</feature>
<evidence type="ECO:0000256" key="9">
    <source>
        <dbReference type="PIRSR" id="PIRSR630616-2"/>
    </source>
</evidence>
<dbReference type="Pfam" id="PF00069">
    <property type="entry name" value="Pkinase"/>
    <property type="match status" value="1"/>
</dbReference>
<evidence type="ECO:0000256" key="4">
    <source>
        <dbReference type="ARBA" id="ARBA00022777"/>
    </source>
</evidence>
<evidence type="ECO:0000256" key="3">
    <source>
        <dbReference type="ARBA" id="ARBA00022741"/>
    </source>
</evidence>
<evidence type="ECO:0000256" key="7">
    <source>
        <dbReference type="ARBA" id="ARBA00048679"/>
    </source>
</evidence>
<feature type="binding site" evidence="9">
    <location>
        <position position="126"/>
    </location>
    <ligand>
        <name>ATP</name>
        <dbReference type="ChEBI" id="CHEBI:30616"/>
    </ligand>
</feature>
<evidence type="ECO:0000313" key="13">
    <source>
        <dbReference type="WBParaSite" id="HNAJ_0000159801-mRNA-1"/>
    </source>
</evidence>
<reference evidence="13" key="1">
    <citation type="submission" date="2017-02" db="UniProtKB">
        <authorList>
            <consortium name="WormBaseParasite"/>
        </authorList>
    </citation>
    <scope>IDENTIFICATION</scope>
</reference>
<organism evidence="13">
    <name type="scientific">Rodentolepis nana</name>
    <name type="common">Dwarf tapeworm</name>
    <name type="synonym">Hymenolepis nana</name>
    <dbReference type="NCBI Taxonomy" id="102285"/>
    <lineage>
        <taxon>Eukaryota</taxon>
        <taxon>Metazoa</taxon>
        <taxon>Spiralia</taxon>
        <taxon>Lophotrochozoa</taxon>
        <taxon>Platyhelminthes</taxon>
        <taxon>Cestoda</taxon>
        <taxon>Eucestoda</taxon>
        <taxon>Cyclophyllidea</taxon>
        <taxon>Hymenolepididae</taxon>
        <taxon>Rodentolepis</taxon>
    </lineage>
</organism>
<evidence type="ECO:0000313" key="12">
    <source>
        <dbReference type="Proteomes" id="UP000278807"/>
    </source>
</evidence>
<gene>
    <name evidence="11" type="ORF">HNAJ_LOCUS1597</name>
</gene>
<keyword evidence="4" id="KW-0418">Kinase</keyword>
<evidence type="ECO:0000256" key="6">
    <source>
        <dbReference type="ARBA" id="ARBA00047899"/>
    </source>
</evidence>
<dbReference type="PANTHER" id="PTHR24350">
    <property type="entry name" value="SERINE/THREONINE-PROTEIN KINASE IAL-RELATED"/>
    <property type="match status" value="1"/>
</dbReference>